<dbReference type="CDD" id="cd11386">
    <property type="entry name" value="MCP_signal"/>
    <property type="match status" value="1"/>
</dbReference>
<proteinExistence type="inferred from homology"/>
<dbReference type="RefSeq" id="WP_169492679.1">
    <property type="nucleotide sequence ID" value="NZ_JABBGM010000002.1"/>
</dbReference>
<keyword evidence="5" id="KW-1133">Transmembrane helix</keyword>
<dbReference type="AlphaFoldDB" id="A0A7Y0GA31"/>
<evidence type="ECO:0000259" key="7">
    <source>
        <dbReference type="PROSITE" id="PS50885"/>
    </source>
</evidence>
<comment type="similarity">
    <text evidence="3">Belongs to the methyl-accepting chemotaxis (MCP) protein family.</text>
</comment>
<keyword evidence="5" id="KW-0812">Transmembrane</keyword>
<evidence type="ECO:0000313" key="9">
    <source>
        <dbReference type="Proteomes" id="UP000583556"/>
    </source>
</evidence>
<sequence>MDDLEDLRRRGVRALAAIGWLCTAIALGRALAGGGYLPALLAVALSVLPTLFAISGRCDAQVRLVLGLTIPLYPALFLAQWSGSDWILDQHMVFFAVIATLAMLADWRPILVAAAVTAVHHLATNFLAPTLVFPDGPDFTRVVMHAVIVVVESGALMFLSSQLETQVVRQASARSTAEEFAQASAREREQVAAEQKAVIDALEARLAALAQGDLAMRIEQAFPAAYEPLRMTLNAATSDLSRLVRSVSDSALQITNGSAEIRNASDDLSRRTEQQASAVEHSGSATHKLTQEIESTASRAGEVNVSISTAQADAYNGGQVVERAIDAMNAIEQSAGEISQIITLIDGIAFQTNLLALNAGVEAARAGDAGKGFAVVANEVRALAQRTADAAQTIKSLISVSSEQVSQGVALVGETGTVLRTIVEQITGIGSAIGDIASAAEAQARDLHSVGRSFGDLDRVTQQNAAMVEESNAAAHSLAREAESLKALVARFRTEAANAGFTLRHAA</sequence>
<feature type="transmembrane region" description="Helical" evidence="5">
    <location>
        <begin position="62"/>
        <end position="81"/>
    </location>
</feature>
<evidence type="ECO:0000256" key="5">
    <source>
        <dbReference type="SAM" id="Phobius"/>
    </source>
</evidence>
<organism evidence="8 9">
    <name type="scientific">Novosphingobium olei</name>
    <dbReference type="NCBI Taxonomy" id="2728851"/>
    <lineage>
        <taxon>Bacteria</taxon>
        <taxon>Pseudomonadati</taxon>
        <taxon>Pseudomonadota</taxon>
        <taxon>Alphaproteobacteria</taxon>
        <taxon>Sphingomonadales</taxon>
        <taxon>Sphingomonadaceae</taxon>
        <taxon>Novosphingobium</taxon>
    </lineage>
</organism>
<evidence type="ECO:0000256" key="2">
    <source>
        <dbReference type="ARBA" id="ARBA00022500"/>
    </source>
</evidence>
<dbReference type="PANTHER" id="PTHR43531">
    <property type="entry name" value="PROTEIN ICFG"/>
    <property type="match status" value="1"/>
</dbReference>
<dbReference type="InterPro" id="IPR003660">
    <property type="entry name" value="HAMP_dom"/>
</dbReference>
<evidence type="ECO:0000259" key="6">
    <source>
        <dbReference type="PROSITE" id="PS50111"/>
    </source>
</evidence>
<keyword evidence="4" id="KW-0807">Transducer</keyword>
<feature type="transmembrane region" description="Helical" evidence="5">
    <location>
        <begin position="87"/>
        <end position="104"/>
    </location>
</feature>
<feature type="domain" description="HAMP" evidence="7">
    <location>
        <begin position="193"/>
        <end position="245"/>
    </location>
</feature>
<dbReference type="InterPro" id="IPR051310">
    <property type="entry name" value="MCP_chemotaxis"/>
</dbReference>
<dbReference type="EMBL" id="JABBGM010000002">
    <property type="protein sequence ID" value="NML93459.1"/>
    <property type="molecule type" value="Genomic_DNA"/>
</dbReference>
<name>A0A7Y0GA31_9SPHN</name>
<comment type="caution">
    <text evidence="8">The sequence shown here is derived from an EMBL/GenBank/DDBJ whole genome shotgun (WGS) entry which is preliminary data.</text>
</comment>
<dbReference type="InterPro" id="IPR004089">
    <property type="entry name" value="MCPsignal_dom"/>
</dbReference>
<accession>A0A7Y0GA31</accession>
<reference evidence="8 9" key="1">
    <citation type="submission" date="2020-04" db="EMBL/GenBank/DDBJ databases">
        <title>Novosphingobium sp. TW-4 isolated from soil.</title>
        <authorList>
            <person name="Dahal R.H."/>
            <person name="Chaudhary D.K."/>
        </authorList>
    </citation>
    <scope>NUCLEOTIDE SEQUENCE [LARGE SCALE GENOMIC DNA]</scope>
    <source>
        <strain evidence="8 9">TW-4</strain>
    </source>
</reference>
<evidence type="ECO:0000256" key="4">
    <source>
        <dbReference type="PROSITE-ProRule" id="PRU00284"/>
    </source>
</evidence>
<keyword evidence="2" id="KW-0145">Chemotaxis</keyword>
<dbReference type="PANTHER" id="PTHR43531:SF11">
    <property type="entry name" value="METHYL-ACCEPTING CHEMOTAXIS PROTEIN 3"/>
    <property type="match status" value="1"/>
</dbReference>
<dbReference type="SUPFAM" id="SSF58104">
    <property type="entry name" value="Methyl-accepting chemotaxis protein (MCP) signaling domain"/>
    <property type="match status" value="1"/>
</dbReference>
<evidence type="ECO:0000256" key="1">
    <source>
        <dbReference type="ARBA" id="ARBA00004370"/>
    </source>
</evidence>
<evidence type="ECO:0000256" key="3">
    <source>
        <dbReference type="ARBA" id="ARBA00029447"/>
    </source>
</evidence>
<dbReference type="GO" id="GO:0006935">
    <property type="term" value="P:chemotaxis"/>
    <property type="evidence" value="ECO:0007669"/>
    <property type="project" value="UniProtKB-KW"/>
</dbReference>
<dbReference type="PROSITE" id="PS50885">
    <property type="entry name" value="HAMP"/>
    <property type="match status" value="1"/>
</dbReference>
<dbReference type="GO" id="GO:0007165">
    <property type="term" value="P:signal transduction"/>
    <property type="evidence" value="ECO:0007669"/>
    <property type="project" value="UniProtKB-KW"/>
</dbReference>
<dbReference type="GO" id="GO:0016020">
    <property type="term" value="C:membrane"/>
    <property type="evidence" value="ECO:0007669"/>
    <property type="project" value="UniProtKB-SubCell"/>
</dbReference>
<dbReference type="Pfam" id="PF00015">
    <property type="entry name" value="MCPsignal"/>
    <property type="match status" value="1"/>
</dbReference>
<dbReference type="SMART" id="SM00283">
    <property type="entry name" value="MA"/>
    <property type="match status" value="1"/>
</dbReference>
<feature type="transmembrane region" description="Helical" evidence="5">
    <location>
        <begin position="111"/>
        <end position="133"/>
    </location>
</feature>
<dbReference type="Gene3D" id="1.10.287.950">
    <property type="entry name" value="Methyl-accepting chemotaxis protein"/>
    <property type="match status" value="1"/>
</dbReference>
<comment type="subcellular location">
    <subcellularLocation>
        <location evidence="1">Membrane</location>
    </subcellularLocation>
</comment>
<keyword evidence="5" id="KW-0472">Membrane</keyword>
<dbReference type="Proteomes" id="UP000583556">
    <property type="component" value="Unassembled WGS sequence"/>
</dbReference>
<feature type="transmembrane region" description="Helical" evidence="5">
    <location>
        <begin position="36"/>
        <end position="55"/>
    </location>
</feature>
<protein>
    <submittedName>
        <fullName evidence="8">Methyl-accepting chemotaxis protein</fullName>
    </submittedName>
</protein>
<dbReference type="FunFam" id="1.10.287.950:FF:000001">
    <property type="entry name" value="Methyl-accepting chemotaxis sensory transducer"/>
    <property type="match status" value="1"/>
</dbReference>
<feature type="transmembrane region" description="Helical" evidence="5">
    <location>
        <begin position="12"/>
        <end position="30"/>
    </location>
</feature>
<keyword evidence="9" id="KW-1185">Reference proteome</keyword>
<dbReference type="PROSITE" id="PS50111">
    <property type="entry name" value="CHEMOTAXIS_TRANSDUC_2"/>
    <property type="match status" value="1"/>
</dbReference>
<evidence type="ECO:0000313" key="8">
    <source>
        <dbReference type="EMBL" id="NML93459.1"/>
    </source>
</evidence>
<feature type="domain" description="Methyl-accepting transducer" evidence="6">
    <location>
        <begin position="250"/>
        <end position="479"/>
    </location>
</feature>
<gene>
    <name evidence="8" type="ORF">HHL27_07230</name>
</gene>